<dbReference type="PROSITE" id="PS50089">
    <property type="entry name" value="ZF_RING_2"/>
    <property type="match status" value="1"/>
</dbReference>
<feature type="repeat" description="NHL" evidence="6">
    <location>
        <begin position="564"/>
        <end position="607"/>
    </location>
</feature>
<feature type="non-terminal residue" evidence="10">
    <location>
        <position position="1"/>
    </location>
</feature>
<dbReference type="Pfam" id="PF00097">
    <property type="entry name" value="zf-C3HC4"/>
    <property type="match status" value="1"/>
</dbReference>
<evidence type="ECO:0000256" key="5">
    <source>
        <dbReference type="PROSITE-ProRule" id="PRU00175"/>
    </source>
</evidence>
<dbReference type="PANTHER" id="PTHR24104">
    <property type="entry name" value="E3 UBIQUITIN-PROTEIN LIGASE NHLRC1-RELATED"/>
    <property type="match status" value="1"/>
</dbReference>
<keyword evidence="2" id="KW-0677">Repeat</keyword>
<name>A0AAV2PTN9_MEGNR</name>
<organism evidence="10 11">
    <name type="scientific">Meganyctiphanes norvegica</name>
    <name type="common">Northern krill</name>
    <name type="synonym">Thysanopoda norvegica</name>
    <dbReference type="NCBI Taxonomy" id="48144"/>
    <lineage>
        <taxon>Eukaryota</taxon>
        <taxon>Metazoa</taxon>
        <taxon>Ecdysozoa</taxon>
        <taxon>Arthropoda</taxon>
        <taxon>Crustacea</taxon>
        <taxon>Multicrustacea</taxon>
        <taxon>Malacostraca</taxon>
        <taxon>Eumalacostraca</taxon>
        <taxon>Eucarida</taxon>
        <taxon>Euphausiacea</taxon>
        <taxon>Euphausiidae</taxon>
        <taxon>Meganyctiphanes</taxon>
    </lineage>
</organism>
<evidence type="ECO:0000313" key="11">
    <source>
        <dbReference type="Proteomes" id="UP001497623"/>
    </source>
</evidence>
<evidence type="ECO:0000256" key="3">
    <source>
        <dbReference type="ARBA" id="ARBA00022771"/>
    </source>
</evidence>
<keyword evidence="1" id="KW-0479">Metal-binding</keyword>
<sequence>QLRMPGRERSTERRVGGSHGHRRRSHSSRRHQQTQGTNQEDVVITAYQNRHPDLPPTSPATSSVETTTSPTRASSSASNSSQAKNKEDSVCERRMRQQTAVRRAASDIDIEGHTSDGQRTTVRGSSSSRRERSPSKRHTSRAASIPRTPSNVSQSRSPRNPSPPASTQEIINTPLPDLSEISKSLSSLGLDEDDLTCPICLEVLKRPRALPCNHSFCLLCLQNYVNSCRNSFSCPSCRGPAQLPQEGVVGFPVNEQLVEGARLLQLRRKFEVISPCQDCQTTVDLIKCGHCHQNLCQVCGPNHSTQVRLEVDDLRERLSAARGTLHCRTEEDEIRFSKLEESVNVVVEERIAQLMEEQNKLKQQVLAMRSESQMRSEKLYKDIDNVLADKLTKDAKWCEVGQLHGSLTALLKSASTARGPRVTLNESELKFSSTTSEPQEDSQLETKDDEEDEIQQTAQSHSLIYRKKGSLSKKKWSLHLCERPAGVAVSPWNNDIFVTGSDTCRVFIFDSTGRQIDSFGSRGHSDGQFLCPIAIAFSLVSKEVFITDKWKHCIHVFDTEGNFIRQLGRKGSGYGHFSSPEGIAVDRQGLIYVADTCNHRVQVLDSDGVFLREVGVVSAETRHDGRRYTKSEFNEPTGVGASLDGSRVYVADAGNHRVKVFDGTTGERILVFGSRGRNKGQFESPECITVDPNGFILVGDSGNGRVQIFRPNGNFIRYLGSRSSRHGEIGWVSGIAISKNLDVVVTDFKNNCVCMF</sequence>
<dbReference type="CDD" id="cd05819">
    <property type="entry name" value="NHL"/>
    <property type="match status" value="1"/>
</dbReference>
<keyword evidence="7" id="KW-0175">Coiled coil</keyword>
<dbReference type="InterPro" id="IPR011042">
    <property type="entry name" value="6-blade_b-propeller_TolB-like"/>
</dbReference>
<feature type="compositionally biased region" description="Low complexity" evidence="8">
    <location>
        <begin position="66"/>
        <end position="83"/>
    </location>
</feature>
<evidence type="ECO:0000256" key="8">
    <source>
        <dbReference type="SAM" id="MobiDB-lite"/>
    </source>
</evidence>
<dbReference type="PROSITE" id="PS51125">
    <property type="entry name" value="NHL"/>
    <property type="match status" value="5"/>
</dbReference>
<dbReference type="SMART" id="SM00184">
    <property type="entry name" value="RING"/>
    <property type="match status" value="1"/>
</dbReference>
<proteinExistence type="predicted"/>
<feature type="compositionally biased region" description="Low complexity" evidence="8">
    <location>
        <begin position="149"/>
        <end position="159"/>
    </location>
</feature>
<dbReference type="Pfam" id="PF01436">
    <property type="entry name" value="NHL"/>
    <property type="match status" value="3"/>
</dbReference>
<dbReference type="GO" id="GO:0008270">
    <property type="term" value="F:zinc ion binding"/>
    <property type="evidence" value="ECO:0007669"/>
    <property type="project" value="UniProtKB-KW"/>
</dbReference>
<dbReference type="PANTHER" id="PTHR24104:SF20">
    <property type="entry name" value="RING-TYPE DOMAIN-CONTAINING PROTEIN"/>
    <property type="match status" value="1"/>
</dbReference>
<feature type="compositionally biased region" description="Basic and acidic residues" evidence="8">
    <location>
        <begin position="1"/>
        <end position="15"/>
    </location>
</feature>
<keyword evidence="11" id="KW-1185">Reference proteome</keyword>
<dbReference type="InterPro" id="IPR017907">
    <property type="entry name" value="Znf_RING_CS"/>
</dbReference>
<protein>
    <recommendedName>
        <fullName evidence="9">RING-type domain-containing protein</fullName>
    </recommendedName>
</protein>
<feature type="region of interest" description="Disordered" evidence="8">
    <location>
        <begin position="428"/>
        <end position="455"/>
    </location>
</feature>
<feature type="repeat" description="NHL" evidence="6">
    <location>
        <begin position="483"/>
        <end position="512"/>
    </location>
</feature>
<dbReference type="Gene3D" id="3.30.40.10">
    <property type="entry name" value="Zinc/RING finger domain, C3HC4 (zinc finger)"/>
    <property type="match status" value="1"/>
</dbReference>
<feature type="repeat" description="NHL" evidence="6">
    <location>
        <begin position="518"/>
        <end position="560"/>
    </location>
</feature>
<gene>
    <name evidence="10" type="ORF">MNOR_LOCUS3854</name>
</gene>
<dbReference type="EMBL" id="CAXKWB010001362">
    <property type="protein sequence ID" value="CAL4064106.1"/>
    <property type="molecule type" value="Genomic_DNA"/>
</dbReference>
<dbReference type="GO" id="GO:0043161">
    <property type="term" value="P:proteasome-mediated ubiquitin-dependent protein catabolic process"/>
    <property type="evidence" value="ECO:0007669"/>
    <property type="project" value="TreeGrafter"/>
</dbReference>
<feature type="compositionally biased region" description="Basic and acidic residues" evidence="8">
    <location>
        <begin position="84"/>
        <end position="95"/>
    </location>
</feature>
<dbReference type="InterPro" id="IPR001841">
    <property type="entry name" value="Znf_RING"/>
</dbReference>
<dbReference type="GO" id="GO:0000209">
    <property type="term" value="P:protein polyubiquitination"/>
    <property type="evidence" value="ECO:0007669"/>
    <property type="project" value="TreeGrafter"/>
</dbReference>
<feature type="repeat" description="NHL" evidence="6">
    <location>
        <begin position="629"/>
        <end position="664"/>
    </location>
</feature>
<evidence type="ECO:0000256" key="6">
    <source>
        <dbReference type="PROSITE-ProRule" id="PRU00504"/>
    </source>
</evidence>
<dbReference type="GO" id="GO:0061630">
    <property type="term" value="F:ubiquitin protein ligase activity"/>
    <property type="evidence" value="ECO:0007669"/>
    <property type="project" value="TreeGrafter"/>
</dbReference>
<feature type="compositionally biased region" description="Basic and acidic residues" evidence="8">
    <location>
        <begin position="104"/>
        <end position="116"/>
    </location>
</feature>
<dbReference type="InterPro" id="IPR050952">
    <property type="entry name" value="TRIM-NHL_E3_ligases"/>
</dbReference>
<dbReference type="SUPFAM" id="SSF101898">
    <property type="entry name" value="NHL repeat"/>
    <property type="match status" value="1"/>
</dbReference>
<evidence type="ECO:0000256" key="4">
    <source>
        <dbReference type="ARBA" id="ARBA00022833"/>
    </source>
</evidence>
<feature type="compositionally biased region" description="Basic residues" evidence="8">
    <location>
        <begin position="19"/>
        <end position="32"/>
    </location>
</feature>
<dbReference type="SUPFAM" id="SSF57850">
    <property type="entry name" value="RING/U-box"/>
    <property type="match status" value="1"/>
</dbReference>
<dbReference type="InterPro" id="IPR001258">
    <property type="entry name" value="NHL_repeat"/>
</dbReference>
<dbReference type="InterPro" id="IPR018957">
    <property type="entry name" value="Znf_C3HC4_RING-type"/>
</dbReference>
<evidence type="ECO:0000256" key="1">
    <source>
        <dbReference type="ARBA" id="ARBA00022723"/>
    </source>
</evidence>
<keyword evidence="4" id="KW-0862">Zinc</keyword>
<keyword evidence="3 5" id="KW-0863">Zinc-finger</keyword>
<feature type="repeat" description="NHL" evidence="6">
    <location>
        <begin position="671"/>
        <end position="712"/>
    </location>
</feature>
<dbReference type="AlphaFoldDB" id="A0AAV2PTN9"/>
<dbReference type="PROSITE" id="PS00518">
    <property type="entry name" value="ZF_RING_1"/>
    <property type="match status" value="1"/>
</dbReference>
<evidence type="ECO:0000313" key="10">
    <source>
        <dbReference type="EMBL" id="CAL4064106.1"/>
    </source>
</evidence>
<dbReference type="InterPro" id="IPR013083">
    <property type="entry name" value="Znf_RING/FYVE/PHD"/>
</dbReference>
<reference evidence="10 11" key="1">
    <citation type="submission" date="2024-05" db="EMBL/GenBank/DDBJ databases">
        <authorList>
            <person name="Wallberg A."/>
        </authorList>
    </citation>
    <scope>NUCLEOTIDE SEQUENCE [LARGE SCALE GENOMIC DNA]</scope>
</reference>
<evidence type="ECO:0000259" key="9">
    <source>
        <dbReference type="PROSITE" id="PS50089"/>
    </source>
</evidence>
<feature type="compositionally biased region" description="Acidic residues" evidence="8">
    <location>
        <begin position="438"/>
        <end position="454"/>
    </location>
</feature>
<feature type="domain" description="RING-type" evidence="9">
    <location>
        <begin position="197"/>
        <end position="238"/>
    </location>
</feature>
<feature type="compositionally biased region" description="Polar residues" evidence="8">
    <location>
        <begin position="428"/>
        <end position="437"/>
    </location>
</feature>
<evidence type="ECO:0000256" key="7">
    <source>
        <dbReference type="SAM" id="Coils"/>
    </source>
</evidence>
<feature type="region of interest" description="Disordered" evidence="8">
    <location>
        <begin position="1"/>
        <end position="176"/>
    </location>
</feature>
<comment type="caution">
    <text evidence="10">The sequence shown here is derived from an EMBL/GenBank/DDBJ whole genome shotgun (WGS) entry which is preliminary data.</text>
</comment>
<feature type="coiled-coil region" evidence="7">
    <location>
        <begin position="344"/>
        <end position="371"/>
    </location>
</feature>
<evidence type="ECO:0000256" key="2">
    <source>
        <dbReference type="ARBA" id="ARBA00022737"/>
    </source>
</evidence>
<accession>A0AAV2PTN9</accession>
<dbReference type="Gene3D" id="2.120.10.30">
    <property type="entry name" value="TolB, C-terminal domain"/>
    <property type="match status" value="3"/>
</dbReference>
<dbReference type="Proteomes" id="UP001497623">
    <property type="component" value="Unassembled WGS sequence"/>
</dbReference>